<dbReference type="AlphaFoldDB" id="A0AAD5RVU7"/>
<evidence type="ECO:0000256" key="1">
    <source>
        <dbReference type="SAM" id="MobiDB-lite"/>
    </source>
</evidence>
<dbReference type="Proteomes" id="UP001201980">
    <property type="component" value="Unassembled WGS sequence"/>
</dbReference>
<keyword evidence="2" id="KW-0472">Membrane</keyword>
<organism evidence="3 4">
    <name type="scientific">Zalerion maritima</name>
    <dbReference type="NCBI Taxonomy" id="339359"/>
    <lineage>
        <taxon>Eukaryota</taxon>
        <taxon>Fungi</taxon>
        <taxon>Dikarya</taxon>
        <taxon>Ascomycota</taxon>
        <taxon>Pezizomycotina</taxon>
        <taxon>Sordariomycetes</taxon>
        <taxon>Lulworthiomycetidae</taxon>
        <taxon>Lulworthiales</taxon>
        <taxon>Lulworthiaceae</taxon>
        <taxon>Zalerion</taxon>
    </lineage>
</organism>
<feature type="compositionally biased region" description="Gly residues" evidence="1">
    <location>
        <begin position="694"/>
        <end position="703"/>
    </location>
</feature>
<feature type="compositionally biased region" description="Gly residues" evidence="1">
    <location>
        <begin position="462"/>
        <end position="478"/>
    </location>
</feature>
<feature type="region of interest" description="Disordered" evidence="1">
    <location>
        <begin position="449"/>
        <end position="524"/>
    </location>
</feature>
<feature type="region of interest" description="Disordered" evidence="1">
    <location>
        <begin position="143"/>
        <end position="203"/>
    </location>
</feature>
<keyword evidence="2" id="KW-1133">Transmembrane helix</keyword>
<keyword evidence="4" id="KW-1185">Reference proteome</keyword>
<sequence length="703" mass="74156">MSTNGNLPAGASLTSINGRQCTAVPRSAASVGTEQQQQTTTTEEQQQQTTLQTTTTSLAQETTTSTSTTSSTTTTSSSSISTSTLGTSQEEQEAPSSTSASPSPQQSVEQPSPPPPILSEPESTSTTIAAAPAITTDIQSFSEIPDNARGGGTPISDQSTDSIATFTLPDTPINESSQTDPSQRASTSLADSSTVDTPLAETTDTATNALFTTIGTAEGTAGTGASAEADQPTITAIANNSSTKNTIAIVGGVVGGIAVASLIAFLLWFWRKKLLKKRRSTLLTPLSTEQSFAKGDKNYVIDRRSVGPTPRSEKIRADLSHGFSRVCERLSTFLGRRDDGAPSVNLNRGNSQFINAPPSEHSRSSSRNSSRAGLRGGKLTTKDRFVDWWDRLAEDVNFNWKLRNEQAGGSSELDPFNAARSVKDKNATLAGTGQPDFLTLLGMDDRQLEREASRRRRDSRHGQGGGSGSGEHFLGGLGLDFDGTDPFNDPNAPGDSTKPAPLTVSQPGNPFVDPGAPQLPMLSMSKPTTYVNEVRRSRRSVGGAGPTAGGMAMGIGATSSIRKSQADSYRESLVSAESFGTRRNKFRSDPFDLEQLELLAGRQPNSSTLGTTGSVTSSMLGDFEYQDDVRTPLSAHTRADSFTSKYNSGVTLGDWSEPGPDVGPAANRWDEPSGRKSPVGWAELDARRGPQRNGKGGSVGKAL</sequence>
<feature type="compositionally biased region" description="Low complexity" evidence="1">
    <location>
        <begin position="33"/>
        <end position="110"/>
    </location>
</feature>
<feature type="transmembrane region" description="Helical" evidence="2">
    <location>
        <begin position="247"/>
        <end position="270"/>
    </location>
</feature>
<name>A0AAD5RVU7_9PEZI</name>
<proteinExistence type="predicted"/>
<accession>A0AAD5RVU7</accession>
<feature type="compositionally biased region" description="Polar residues" evidence="1">
    <location>
        <begin position="344"/>
        <end position="354"/>
    </location>
</feature>
<feature type="compositionally biased region" description="Polar residues" evidence="1">
    <location>
        <begin position="155"/>
        <end position="165"/>
    </location>
</feature>
<gene>
    <name evidence="3" type="ORF">MKZ38_007471</name>
</gene>
<comment type="caution">
    <text evidence="3">The sequence shown here is derived from an EMBL/GenBank/DDBJ whole genome shotgun (WGS) entry which is preliminary data.</text>
</comment>
<feature type="compositionally biased region" description="Polar residues" evidence="1">
    <location>
        <begin position="173"/>
        <end position="196"/>
    </location>
</feature>
<reference evidence="3" key="1">
    <citation type="submission" date="2022-07" db="EMBL/GenBank/DDBJ databases">
        <title>Draft genome sequence of Zalerion maritima ATCC 34329, a (micro)plastics degrading marine fungus.</title>
        <authorList>
            <person name="Paco A."/>
            <person name="Goncalves M.F.M."/>
            <person name="Rocha-Santos T.A.P."/>
            <person name="Alves A."/>
        </authorList>
    </citation>
    <scope>NUCLEOTIDE SEQUENCE</scope>
    <source>
        <strain evidence="3">ATCC 34329</strain>
    </source>
</reference>
<keyword evidence="2" id="KW-0812">Transmembrane</keyword>
<protein>
    <submittedName>
        <fullName evidence="3">Uncharacterized protein</fullName>
    </submittedName>
</protein>
<feature type="compositionally biased region" description="Polar residues" evidence="1">
    <location>
        <begin position="1"/>
        <end position="20"/>
    </location>
</feature>
<evidence type="ECO:0000256" key="2">
    <source>
        <dbReference type="SAM" id="Phobius"/>
    </source>
</evidence>
<evidence type="ECO:0000313" key="3">
    <source>
        <dbReference type="EMBL" id="KAJ2904635.1"/>
    </source>
</evidence>
<dbReference type="EMBL" id="JAKWBI020000048">
    <property type="protein sequence ID" value="KAJ2904635.1"/>
    <property type="molecule type" value="Genomic_DNA"/>
</dbReference>
<feature type="region of interest" description="Disordered" evidence="1">
    <location>
        <begin position="1"/>
        <end position="125"/>
    </location>
</feature>
<feature type="region of interest" description="Disordered" evidence="1">
    <location>
        <begin position="646"/>
        <end position="703"/>
    </location>
</feature>
<feature type="region of interest" description="Disordered" evidence="1">
    <location>
        <begin position="341"/>
        <end position="376"/>
    </location>
</feature>
<evidence type="ECO:0000313" key="4">
    <source>
        <dbReference type="Proteomes" id="UP001201980"/>
    </source>
</evidence>